<feature type="compositionally biased region" description="Basic and acidic residues" evidence="1">
    <location>
        <begin position="24"/>
        <end position="41"/>
    </location>
</feature>
<sequence>MKGVEDEGPDGEREKGSRSAMMTERTERPLCDRRRSPEKTGRPCSYLLLVTRDT</sequence>
<reference evidence="2 3" key="1">
    <citation type="submission" date="2013-09" db="EMBL/GenBank/DDBJ databases">
        <title>Whole genome sequencing of Halarchaeum acidiphilum strain MH1-52-1.</title>
        <authorList>
            <person name="Shimane Y."/>
            <person name="Minegishi H."/>
            <person name="Nishi S."/>
            <person name="Echigo A."/>
            <person name="Shuto A."/>
            <person name="Konishi M."/>
            <person name="Ito T."/>
            <person name="Ohkuma M."/>
            <person name="Ohta Y."/>
            <person name="Nagano Y."/>
            <person name="Tsubouchi T."/>
            <person name="Mori K."/>
            <person name="Usui K."/>
            <person name="Kamekura M."/>
            <person name="Usami R."/>
            <person name="Takaki Y."/>
            <person name="Hatada Y."/>
        </authorList>
    </citation>
    <scope>NUCLEOTIDE SEQUENCE [LARGE SCALE GENOMIC DNA]</scope>
    <source>
        <strain evidence="2 3">JCM 16109</strain>
    </source>
</reference>
<protein>
    <submittedName>
        <fullName evidence="2">Uncharacterized protein</fullName>
    </submittedName>
</protein>
<comment type="caution">
    <text evidence="2">The sequence shown here is derived from an EMBL/GenBank/DDBJ whole genome shotgun (WGS) entry which is preliminary data.</text>
</comment>
<name>U2YSC0_9EURY</name>
<feature type="region of interest" description="Disordered" evidence="1">
    <location>
        <begin position="1"/>
        <end position="54"/>
    </location>
</feature>
<evidence type="ECO:0000256" key="1">
    <source>
        <dbReference type="SAM" id="MobiDB-lite"/>
    </source>
</evidence>
<gene>
    <name evidence="2" type="ORF">MBEHAL_0650</name>
</gene>
<evidence type="ECO:0000313" key="3">
    <source>
        <dbReference type="Proteomes" id="UP000016986"/>
    </source>
</evidence>
<organism evidence="2 3">
    <name type="scientific">Halarchaeum acidiphilum MH1-52-1</name>
    <dbReference type="NCBI Taxonomy" id="1261545"/>
    <lineage>
        <taxon>Archaea</taxon>
        <taxon>Methanobacteriati</taxon>
        <taxon>Methanobacteriota</taxon>
        <taxon>Stenosarchaea group</taxon>
        <taxon>Halobacteria</taxon>
        <taxon>Halobacteriales</taxon>
        <taxon>Halobacteriaceae</taxon>
    </lineage>
</organism>
<dbReference type="EMBL" id="BATA01000010">
    <property type="protein sequence ID" value="GAD51890.1"/>
    <property type="molecule type" value="Genomic_DNA"/>
</dbReference>
<evidence type="ECO:0000313" key="2">
    <source>
        <dbReference type="EMBL" id="GAD51890.1"/>
    </source>
</evidence>
<dbReference type="Proteomes" id="UP000016986">
    <property type="component" value="Unassembled WGS sequence"/>
</dbReference>
<accession>U2YSC0</accession>
<keyword evidence="3" id="KW-1185">Reference proteome</keyword>
<proteinExistence type="predicted"/>
<dbReference type="AlphaFoldDB" id="U2YSC0"/>